<reference evidence="5 6" key="1">
    <citation type="journal article" date="2009" name="Curr. Microbiol.">
        <title>Molecular cloning and expression of a novel cholinephosphotransferase involved in glycoglycerophospholipid biosynthesis of Mycoplasma fermentans.</title>
        <authorList>
            <person name="Ishida N."/>
            <person name="Irikura D."/>
            <person name="Matsuda K."/>
            <person name="Sato S."/>
            <person name="Asano K."/>
        </authorList>
    </citation>
    <scope>NUCLEOTIDE SEQUENCE [LARGE SCALE GENOMIC DNA]</scope>
    <source>
        <strain evidence="6">ATCC 19989 / NBRC 14854 / NCTC 10117 / PG18</strain>
    </source>
</reference>
<evidence type="ECO:0000313" key="5">
    <source>
        <dbReference type="EMBL" id="BAH69633.1"/>
    </source>
</evidence>
<keyword evidence="6" id="KW-1185">Reference proteome</keyword>
<gene>
    <name evidence="5" type="ordered locus">MBIO_0368</name>
</gene>
<evidence type="ECO:0008006" key="7">
    <source>
        <dbReference type="Google" id="ProtNLM"/>
    </source>
</evidence>
<evidence type="ECO:0000256" key="1">
    <source>
        <dbReference type="ARBA" id="ARBA00009031"/>
    </source>
</evidence>
<keyword evidence="2" id="KW-0472">Membrane</keyword>
<dbReference type="Pfam" id="PF03305">
    <property type="entry name" value="Lipoprotein_X"/>
    <property type="match status" value="1"/>
</dbReference>
<name>C4XER1_MYCFP</name>
<sequence>MSITIHSKIYFTYIYFCFICYLAIFFIIKIHFIWKEVKMKKANKLIISLGTAFAALSPVVLSVGCGGGGSSNLDSINGESTPSNENSAYANDKKGYNIKANDKVQIATTFSKGRAQYEALNDIIKNYNRLMKDQPGFKEVEQVSLGSGYDGQADVVRKKITAKEAQMPNLLLNYSSLASSLAESGVLLNFTTKENGGKESISNSDFAESFSRANRTTSKINNGGSWLIPIAKSSINLGANGPVLSYVIESMLAKGAKIDPSWKDKWDKIKKSGLKDRAAVIENWGAVKSDVSALKLNELTIKESTFSNIYSLLEFCDKAQKMFEKSSAVTTLEGPHALGIDDITGFIQTLGYASVGADPESWITTVVEEDGERKISYKSFVEATSQANSKFKELYDMFVPKLKSQSVVFQQSGAYTSSEQIRHNFMFDIGSTAGYTHNFAKKSETSIEIKNSEGKFSSGWNENNNKFAQIVKHDDGTYRIGGHLNKIKKDTEKLENYEWKAKTADIYNKLAGYSQIPTGTKKISSPSGTNVYAFMIETKNKDDIKTLDAALADGKLVKVGEFVNNQNKEAILYLAFGKGAGISGLKIVEKGLDSLLEKDEFFKFATPSKTKDTDAKNVYYAQGPSLFGIRSSDNAMNQATRMFVKWFVTSGATELEYKDQETGNVIKKVIKPSLMFSEQASYIFAVKDFEKTPMTTTNPYLRECFEMFKKTIEDPEHNAIYEEYGDPNGDAFRGALGTAWRNVYGNKSPGQYKDQIIDAVVASNNKLFN</sequence>
<dbReference type="NCBIfam" id="NF045826">
    <property type="entry name" value="lipo_P68"/>
    <property type="match status" value="1"/>
</dbReference>
<dbReference type="InterPro" id="IPR004890">
    <property type="entry name" value="Lipoprotein_10_C"/>
</dbReference>
<dbReference type="InterPro" id="IPR054825">
    <property type="entry name" value="P68-like"/>
</dbReference>
<dbReference type="Gene3D" id="3.40.190.10">
    <property type="entry name" value="Periplasmic binding protein-like II"/>
    <property type="match status" value="1"/>
</dbReference>
<accession>C4XER1</accession>
<evidence type="ECO:0000256" key="2">
    <source>
        <dbReference type="SAM" id="Phobius"/>
    </source>
</evidence>
<dbReference type="EMBL" id="AP009608">
    <property type="protein sequence ID" value="BAH69633.1"/>
    <property type="molecule type" value="Genomic_DNA"/>
</dbReference>
<evidence type="ECO:0000259" key="4">
    <source>
        <dbReference type="Pfam" id="PF03305"/>
    </source>
</evidence>
<keyword evidence="2" id="KW-0812">Transmembrane</keyword>
<proteinExistence type="inferred from homology"/>
<evidence type="ECO:0000313" key="6">
    <source>
        <dbReference type="Proteomes" id="UP000006810"/>
    </source>
</evidence>
<dbReference type="InterPro" id="IPR004984">
    <property type="entry name" value="Mycoplasma_lipoprotein_cen_dom"/>
</dbReference>
<dbReference type="AlphaFoldDB" id="C4XER1"/>
<feature type="transmembrane region" description="Helical" evidence="2">
    <location>
        <begin position="12"/>
        <end position="33"/>
    </location>
</feature>
<feature type="transmembrane region" description="Helical" evidence="2">
    <location>
        <begin position="45"/>
        <end position="64"/>
    </location>
</feature>
<dbReference type="PATRIC" id="fig|496833.3.peg.796"/>
<dbReference type="HOGENOM" id="CLU_017227_1_0_14"/>
<organism evidence="5 6">
    <name type="scientific">Mycoplasmopsis fermentans (strain ATCC 19989 / NBRC 14854 / NCTC 10117 / PG18)</name>
    <name type="common">Mycoplasma fermentans</name>
    <dbReference type="NCBI Taxonomy" id="496833"/>
    <lineage>
        <taxon>Bacteria</taxon>
        <taxon>Bacillati</taxon>
        <taxon>Mycoplasmatota</taxon>
        <taxon>Mycoplasmoidales</taxon>
        <taxon>Metamycoplasmataceae</taxon>
        <taxon>Mycoplasmopsis</taxon>
    </lineage>
</organism>
<comment type="similarity">
    <text evidence="1">Belongs to the MG185/MG260 family.</text>
</comment>
<dbReference type="eggNOG" id="COG1653">
    <property type="taxonomic scope" value="Bacteria"/>
</dbReference>
<keyword evidence="2" id="KW-1133">Transmembrane helix</keyword>
<evidence type="ECO:0000259" key="3">
    <source>
        <dbReference type="Pfam" id="PF03202"/>
    </source>
</evidence>
<dbReference type="Pfam" id="PF03202">
    <property type="entry name" value="Lipoprotein_10"/>
    <property type="match status" value="1"/>
</dbReference>
<feature type="domain" description="Mycoplasma lipoprotein central" evidence="4">
    <location>
        <begin position="277"/>
        <end position="452"/>
    </location>
</feature>
<feature type="domain" description="Mycoplasma lipoprotein C-terminal" evidence="3">
    <location>
        <begin position="621"/>
        <end position="743"/>
    </location>
</feature>
<dbReference type="KEGG" id="mfp:MBIO_0368"/>
<dbReference type="Proteomes" id="UP000006810">
    <property type="component" value="Chromosome"/>
</dbReference>
<protein>
    <recommendedName>
        <fullName evidence="7">Lipoprotein</fullName>
    </recommendedName>
</protein>